<dbReference type="PANTHER" id="PTHR13062:SF9">
    <property type="entry name" value="MICROBIAL COLLAGENASE"/>
    <property type="match status" value="1"/>
</dbReference>
<keyword evidence="9 16" id="KW-0378">Hydrolase</keyword>
<evidence type="ECO:0000259" key="14">
    <source>
        <dbReference type="Pfam" id="PF04151"/>
    </source>
</evidence>
<reference evidence="16 17" key="1">
    <citation type="submission" date="2023-07" db="EMBL/GenBank/DDBJ databases">
        <title>Sorghum-associated microbial communities from plants grown in Nebraska, USA.</title>
        <authorList>
            <person name="Schachtman D."/>
        </authorList>
    </citation>
    <scope>NUCLEOTIDE SEQUENCE [LARGE SCALE GENOMIC DNA]</scope>
    <source>
        <strain evidence="16 17">4138</strain>
    </source>
</reference>
<dbReference type="Gene3D" id="3.40.30.160">
    <property type="entry name" value="Collagenase ColT, N-terminal domain"/>
    <property type="match status" value="1"/>
</dbReference>
<feature type="domain" description="Peptidase M9 collagenase N-terminal" evidence="15">
    <location>
        <begin position="94"/>
        <end position="257"/>
    </location>
</feature>
<proteinExistence type="predicted"/>
<dbReference type="InterPro" id="IPR013661">
    <property type="entry name" value="Peptidase_M9_N_dom"/>
</dbReference>
<keyword evidence="7" id="KW-0479">Metal-binding</keyword>
<dbReference type="Proteomes" id="UP001257909">
    <property type="component" value="Unassembled WGS sequence"/>
</dbReference>
<keyword evidence="10" id="KW-0862">Zinc</keyword>
<feature type="chain" id="PRO_5045646116" description="microbial collagenase" evidence="13">
    <location>
        <begin position="20"/>
        <end position="910"/>
    </location>
</feature>
<dbReference type="InterPro" id="IPR002169">
    <property type="entry name" value="Peptidase_M9A/M9B"/>
</dbReference>
<dbReference type="Gene3D" id="1.10.390.20">
    <property type="match status" value="1"/>
</dbReference>
<keyword evidence="17" id="KW-1185">Reference proteome</keyword>
<evidence type="ECO:0000256" key="3">
    <source>
        <dbReference type="ARBA" id="ARBA00004613"/>
    </source>
</evidence>
<accession>A0ABU1VWV9</accession>
<dbReference type="InterPro" id="IPR007280">
    <property type="entry name" value="Peptidase_C_arc/bac"/>
</dbReference>
<evidence type="ECO:0000256" key="9">
    <source>
        <dbReference type="ARBA" id="ARBA00022801"/>
    </source>
</evidence>
<evidence type="ECO:0000256" key="8">
    <source>
        <dbReference type="ARBA" id="ARBA00022729"/>
    </source>
</evidence>
<feature type="domain" description="Peptidase C-terminal archaeal/bacterial" evidence="14">
    <location>
        <begin position="728"/>
        <end position="792"/>
    </location>
</feature>
<keyword evidence="11" id="KW-0482">Metalloprotease</keyword>
<dbReference type="GO" id="GO:0004222">
    <property type="term" value="F:metalloendopeptidase activity"/>
    <property type="evidence" value="ECO:0007669"/>
    <property type="project" value="UniProtKB-EC"/>
</dbReference>
<evidence type="ECO:0000256" key="10">
    <source>
        <dbReference type="ARBA" id="ARBA00022833"/>
    </source>
</evidence>
<evidence type="ECO:0000256" key="11">
    <source>
        <dbReference type="ARBA" id="ARBA00023049"/>
    </source>
</evidence>
<dbReference type="PANTHER" id="PTHR13062">
    <property type="entry name" value="COLLAGENASE"/>
    <property type="match status" value="1"/>
</dbReference>
<protein>
    <recommendedName>
        <fullName evidence="4">microbial collagenase</fullName>
        <ecNumber evidence="4">3.4.24.3</ecNumber>
    </recommendedName>
</protein>
<feature type="domain" description="Peptidase C-terminal archaeal/bacterial" evidence="14">
    <location>
        <begin position="829"/>
        <end position="893"/>
    </location>
</feature>
<evidence type="ECO:0000256" key="4">
    <source>
        <dbReference type="ARBA" id="ARBA00012653"/>
    </source>
</evidence>
<dbReference type="Pfam" id="PF01752">
    <property type="entry name" value="Peptidase_M9"/>
    <property type="match status" value="1"/>
</dbReference>
<evidence type="ECO:0000256" key="6">
    <source>
        <dbReference type="ARBA" id="ARBA00022670"/>
    </source>
</evidence>
<organism evidence="16 17">
    <name type="scientific">Rheinheimera soli</name>
    <dbReference type="NCBI Taxonomy" id="443616"/>
    <lineage>
        <taxon>Bacteria</taxon>
        <taxon>Pseudomonadati</taxon>
        <taxon>Pseudomonadota</taxon>
        <taxon>Gammaproteobacteria</taxon>
        <taxon>Chromatiales</taxon>
        <taxon>Chromatiaceae</taxon>
        <taxon>Rheinheimera</taxon>
    </lineage>
</organism>
<evidence type="ECO:0000259" key="15">
    <source>
        <dbReference type="Pfam" id="PF08453"/>
    </source>
</evidence>
<evidence type="ECO:0000256" key="2">
    <source>
        <dbReference type="ARBA" id="ARBA00001947"/>
    </source>
</evidence>
<evidence type="ECO:0000256" key="13">
    <source>
        <dbReference type="SAM" id="SignalP"/>
    </source>
</evidence>
<name>A0ABU1VWV9_9GAMM</name>
<comment type="catalytic activity">
    <reaction evidence="1">
        <text>Digestion of native collagen in the triple helical region at Xaa-|-Gly bonds. With synthetic peptides, a preference is shown for Gly at P3 and P1', Pro and Ala at P2 and P2', and hydroxyproline, Ala or Arg at P3'.</text>
        <dbReference type="EC" id="3.4.24.3"/>
    </reaction>
</comment>
<keyword evidence="6" id="KW-0645">Protease</keyword>
<dbReference type="EC" id="3.4.24.3" evidence="4"/>
<evidence type="ECO:0000313" key="16">
    <source>
        <dbReference type="EMBL" id="MDR7120206.1"/>
    </source>
</evidence>
<comment type="subcellular location">
    <subcellularLocation>
        <location evidence="3">Secreted</location>
    </subcellularLocation>
</comment>
<dbReference type="Pfam" id="PF08453">
    <property type="entry name" value="Peptidase_M9_N"/>
    <property type="match status" value="1"/>
</dbReference>
<evidence type="ECO:0000256" key="12">
    <source>
        <dbReference type="ARBA" id="ARBA00023145"/>
    </source>
</evidence>
<dbReference type="PRINTS" id="PR00931">
    <property type="entry name" value="MICOLLPTASE"/>
</dbReference>
<keyword evidence="12" id="KW-0865">Zymogen</keyword>
<evidence type="ECO:0000256" key="7">
    <source>
        <dbReference type="ARBA" id="ARBA00022723"/>
    </source>
</evidence>
<evidence type="ECO:0000256" key="1">
    <source>
        <dbReference type="ARBA" id="ARBA00000424"/>
    </source>
</evidence>
<gene>
    <name evidence="16" type="ORF">J2W69_001135</name>
</gene>
<dbReference type="Pfam" id="PF04151">
    <property type="entry name" value="PPC"/>
    <property type="match status" value="2"/>
</dbReference>
<comment type="caution">
    <text evidence="16">The sequence shown here is derived from an EMBL/GenBank/DDBJ whole genome shotgun (WGS) entry which is preliminary data.</text>
</comment>
<evidence type="ECO:0000256" key="5">
    <source>
        <dbReference type="ARBA" id="ARBA00022525"/>
    </source>
</evidence>
<comment type="cofactor">
    <cofactor evidence="2">
        <name>Zn(2+)</name>
        <dbReference type="ChEBI" id="CHEBI:29105"/>
    </cofactor>
</comment>
<dbReference type="Gene3D" id="2.60.120.380">
    <property type="match status" value="2"/>
</dbReference>
<evidence type="ECO:0000313" key="17">
    <source>
        <dbReference type="Proteomes" id="UP001257909"/>
    </source>
</evidence>
<dbReference type="EMBL" id="JAVDWR010000002">
    <property type="protein sequence ID" value="MDR7120206.1"/>
    <property type="molecule type" value="Genomic_DNA"/>
</dbReference>
<dbReference type="RefSeq" id="WP_310275449.1">
    <property type="nucleotide sequence ID" value="NZ_JAVDWR010000002.1"/>
</dbReference>
<feature type="signal peptide" evidence="13">
    <location>
        <begin position="1"/>
        <end position="19"/>
    </location>
</feature>
<keyword evidence="8 13" id="KW-0732">Signal</keyword>
<keyword evidence="5" id="KW-0964">Secreted</keyword>
<sequence length="910" mass="101765">MKKSSLLLSLLVGSTAVWALSPFSAAAHQHHQSSPERQSSELEHGIPELQAPLPPRKVSPYQFEQQQQNLKKTPSVSAKVQVQKTALQSSSCTSPAQLLPLQDQALIQAIESANLTSCLYGLYNANFLNSDYFTDSKLLTIVQAIHNRMAQFDGSDATGAAELEKLVTYLRAAHWVGSASGREYQSNYLQQLQQVFDQYFAGEHFVRFDGASSRNFMLRYEMLVLVNSSGTNNLRYLRRFSQAIKGYASTVNRQNNWGVGYEENGMTQLLTHYFNASNSNATALQQLVTTQPDIITNLRDFVLSDGLWLVGHTREYQWADAVTELGRFLKFGGAVADSVRPAMQSILSSYSFGGTGSKGWVNAQRMVSIYDQANCASYGEACAFDLEATVLSGQHICSDSLEVRFQPPVSTGNLQQICQQLHGQEQQFHLEFGTNANSPVSNDQNSALEIVIFNSSAEYQNYAGSFFGIDTNNGGMYLEGTPSDPANQARFIAYQATWLQPEFVVWNLNHEYIHYLDGRFNQWGSFSDQPANLVWWGEGLAEYLSIGDDNPKVVDIIANKTYSLSQLFQTTYANSNTERTYYWGYLATRFMFERHRDLIDNQLLPSMRAAKYYISDLPCSFDWGWRSKSEAITNQWSWLYDDSANSEGNWVWTCGQMQDPNVPELPPYTPYSAILAAWGSNFDQEFDQWLDCLLTSEDCSQTEPAIPLLLNGQPVAISGLKDSEQHLKIELPANAYDLSIVSSGGTGDLDLYVRSQQQASLSEWDYRPYAIGNREKVDVLQPTGDYFVMVHGYRDFNAASLTASWKEGTLSQLQQWSGLSSTSAVYQWVWVPAHAKALYFTLSGGTGDAQLYVKRVGWPAPNNYDAASSISRGTSQKITMSSVVPGSYYHIMVNTVQGFNNVELKVLMVE</sequence>